<feature type="compositionally biased region" description="Pro residues" evidence="1">
    <location>
        <begin position="173"/>
        <end position="188"/>
    </location>
</feature>
<evidence type="ECO:0000256" key="1">
    <source>
        <dbReference type="SAM" id="MobiDB-lite"/>
    </source>
</evidence>
<feature type="compositionally biased region" description="Basic and acidic residues" evidence="1">
    <location>
        <begin position="342"/>
        <end position="372"/>
    </location>
</feature>
<keyword evidence="3" id="KW-1185">Reference proteome</keyword>
<evidence type="ECO:0000313" key="3">
    <source>
        <dbReference type="Proteomes" id="UP000567179"/>
    </source>
</evidence>
<protein>
    <submittedName>
        <fullName evidence="2">Uncharacterized protein</fullName>
    </submittedName>
</protein>
<gene>
    <name evidence="2" type="ORF">D9619_000573</name>
</gene>
<organism evidence="2 3">
    <name type="scientific">Psilocybe cf. subviscida</name>
    <dbReference type="NCBI Taxonomy" id="2480587"/>
    <lineage>
        <taxon>Eukaryota</taxon>
        <taxon>Fungi</taxon>
        <taxon>Dikarya</taxon>
        <taxon>Basidiomycota</taxon>
        <taxon>Agaricomycotina</taxon>
        <taxon>Agaricomycetes</taxon>
        <taxon>Agaricomycetidae</taxon>
        <taxon>Agaricales</taxon>
        <taxon>Agaricineae</taxon>
        <taxon>Strophariaceae</taxon>
        <taxon>Psilocybe</taxon>
    </lineage>
</organism>
<name>A0A8H5BED2_9AGAR</name>
<evidence type="ECO:0000313" key="2">
    <source>
        <dbReference type="EMBL" id="KAF5321639.1"/>
    </source>
</evidence>
<proteinExistence type="predicted"/>
<feature type="region of interest" description="Disordered" evidence="1">
    <location>
        <begin position="1"/>
        <end position="25"/>
    </location>
</feature>
<dbReference type="AlphaFoldDB" id="A0A8H5BED2"/>
<dbReference type="OrthoDB" id="3061594at2759"/>
<feature type="compositionally biased region" description="Polar residues" evidence="1">
    <location>
        <begin position="243"/>
        <end position="257"/>
    </location>
</feature>
<reference evidence="2 3" key="1">
    <citation type="journal article" date="2020" name="ISME J.">
        <title>Uncovering the hidden diversity of litter-decomposition mechanisms in mushroom-forming fungi.</title>
        <authorList>
            <person name="Floudas D."/>
            <person name="Bentzer J."/>
            <person name="Ahren D."/>
            <person name="Johansson T."/>
            <person name="Persson P."/>
            <person name="Tunlid A."/>
        </authorList>
    </citation>
    <scope>NUCLEOTIDE SEQUENCE [LARGE SCALE GENOMIC DNA]</scope>
    <source>
        <strain evidence="2 3">CBS 101986</strain>
    </source>
</reference>
<feature type="region of interest" description="Disordered" evidence="1">
    <location>
        <begin position="51"/>
        <end position="426"/>
    </location>
</feature>
<comment type="caution">
    <text evidence="2">The sequence shown here is derived from an EMBL/GenBank/DDBJ whole genome shotgun (WGS) entry which is preliminary data.</text>
</comment>
<sequence>MQRSYPSSRLSRNELYSHGFKEGQPWADDRRSLEAALQAMDRLELDIQQNYIERQSSPYSHNFAAAPPPPSPSRHYFGGPRTSRHYHAPQYPTPDVRIARSNDSGSSAGAPQLSREWSSGGGNGNGYGYGPSTGRRSHHRHTSSTSTSRSGWQVSDQPPPVLHRSSGWAERYVPPPPPPQQYYPPPLETSPSGRSMNSSYLGGDGSESYYDPRQQSQQQQQYQQYRSPAPTASRISSRHSGDSRTQPMSPSQWQVSRVVNGRGETYEEDRDPDEEQQHYQDYRGPSSVASPNWSTVAARDDTSEGRQLSVASSPGMYSEASLDSGYTRSSGYAESFDASPYSDEHPGYGSYGERDRVFHSGNDDRYPYHEAVRGPGNGELYAPEDEAEYVYGEEEEVYSDRGGYSDGGYSDGGSYSDGDAYEDEYD</sequence>
<feature type="compositionally biased region" description="Polar residues" evidence="1">
    <location>
        <begin position="189"/>
        <end position="200"/>
    </location>
</feature>
<feature type="compositionally biased region" description="Gly residues" evidence="1">
    <location>
        <begin position="119"/>
        <end position="131"/>
    </location>
</feature>
<feature type="compositionally biased region" description="Polar residues" evidence="1">
    <location>
        <begin position="1"/>
        <end position="10"/>
    </location>
</feature>
<feature type="compositionally biased region" description="Polar residues" evidence="1">
    <location>
        <begin position="51"/>
        <end position="60"/>
    </location>
</feature>
<dbReference type="Proteomes" id="UP000567179">
    <property type="component" value="Unassembled WGS sequence"/>
</dbReference>
<accession>A0A8H5BED2</accession>
<feature type="compositionally biased region" description="Low complexity" evidence="1">
    <location>
        <begin position="213"/>
        <end position="227"/>
    </location>
</feature>
<feature type="compositionally biased region" description="Acidic residues" evidence="1">
    <location>
        <begin position="382"/>
        <end position="397"/>
    </location>
</feature>
<dbReference type="EMBL" id="JAACJJ010000028">
    <property type="protein sequence ID" value="KAF5321639.1"/>
    <property type="molecule type" value="Genomic_DNA"/>
</dbReference>